<name>A0ACD5FNF2_STAHY</name>
<evidence type="ECO:0000313" key="2">
    <source>
        <dbReference type="Proteomes" id="UP001234913"/>
    </source>
</evidence>
<dbReference type="Proteomes" id="UP001234913">
    <property type="component" value="Chromosome"/>
</dbReference>
<gene>
    <name evidence="1" type="ORF">QUC96_001740</name>
</gene>
<dbReference type="EMBL" id="CP171742">
    <property type="protein sequence ID" value="XKR69597.1"/>
    <property type="molecule type" value="Genomic_DNA"/>
</dbReference>
<reference evidence="1" key="1">
    <citation type="submission" date="2024-09" db="EMBL/GenBank/DDBJ databases">
        <authorList>
            <person name="Gagne-Thivierge C."/>
        </authorList>
    </citation>
    <scope>NUCLEOTIDE SEQUENCE</scope>
    <source>
        <strain evidence="1">SC310</strain>
    </source>
</reference>
<proteinExistence type="predicted"/>
<evidence type="ECO:0000313" key="1">
    <source>
        <dbReference type="EMBL" id="XKR69597.1"/>
    </source>
</evidence>
<keyword evidence="2" id="KW-1185">Reference proteome</keyword>
<accession>A0ACD5FNF2</accession>
<protein>
    <submittedName>
        <fullName evidence="1">Uncharacterized protein</fullName>
    </submittedName>
</protein>
<sequence length="255" mass="30018">MLVYDGNLEEQGVKTEFTKSAPRKWTKEEEEWIVEKKLKGHSVSEIAKALNRTEVSISIKLKRLKKRTETNTYNEHHLEEKYGMNSKVASELPKNAKVLDLFCGVNSYWKNTYKDFKVTTNDKDNSIDADYNMDAHKLICKLYSESQKYDFIDLDPFGSAYDCFDLAIKMAKKGLYITFGEIGHKRWNRLDYVSKRYDIKSLDEFNLEKLIEKVMLLGLRNKKTLKPKYIGEYRNISRVYFEISDYKETSQWVSS</sequence>
<organism evidence="1 2">
    <name type="scientific">Staphylococcus hyicus</name>
    <dbReference type="NCBI Taxonomy" id="1284"/>
    <lineage>
        <taxon>Bacteria</taxon>
        <taxon>Bacillati</taxon>
        <taxon>Bacillota</taxon>
        <taxon>Bacilli</taxon>
        <taxon>Bacillales</taxon>
        <taxon>Staphylococcaceae</taxon>
        <taxon>Staphylococcus</taxon>
    </lineage>
</organism>